<name>A0ABZ0QCR8_9VIBR</name>
<protein>
    <recommendedName>
        <fullName evidence="3">Glycosyltransferase</fullName>
    </recommendedName>
</protein>
<dbReference type="EMBL" id="CP138203">
    <property type="protein sequence ID" value="WPC74249.1"/>
    <property type="molecule type" value="Genomic_DNA"/>
</dbReference>
<evidence type="ECO:0000313" key="1">
    <source>
        <dbReference type="EMBL" id="WPC74249.1"/>
    </source>
</evidence>
<accession>A0ABZ0QCR8</accession>
<dbReference type="Gene3D" id="3.40.50.2000">
    <property type="entry name" value="Glycogen Phosphorylase B"/>
    <property type="match status" value="1"/>
</dbReference>
<sequence>MKHIVFLTENYYPNYSAVSNCAEKIIDLLKERYDISVISVIDNSELSSHEYFNNYQIYRINRPYQDKLNIIRYNENNKSKFVLKGKLFLTRLVNLVKFLFKKESIDKDFIKAYFDKISEIHKNKKVDIVVPLVFPFETVLSSIEFKKIIHSNVIIVPYIFDNFSNSVSLHRFNLNRKIKFRANLNLERSMVKFSSKILAMHPLREHFLKNGLDDSNKIVYLEHPLLEDKSCSISRENKKDIITRVTYTGGLFRGVRTADICLKLLDAISKEIFLKVDFYCFGNDMRSVKSYSQSNPEVFFNHGRVSKSEAEQAISISDFLISIGDVEGKQLSSKIFDYLSMGKPIIHFSYVEDCVNAQFLKKYPLSFVIYQRDLELNFKETAVKATNFFTRVKNERCEFFEVSKIYPEALPQYTVNTIVEIVESDISFSEVH</sequence>
<gene>
    <name evidence="1" type="ORF">R8Z52_03020</name>
</gene>
<organism evidence="1 2">
    <name type="scientific">Vibrio porteresiae DSM 19223</name>
    <dbReference type="NCBI Taxonomy" id="1123496"/>
    <lineage>
        <taxon>Bacteria</taxon>
        <taxon>Pseudomonadati</taxon>
        <taxon>Pseudomonadota</taxon>
        <taxon>Gammaproteobacteria</taxon>
        <taxon>Vibrionales</taxon>
        <taxon>Vibrionaceae</taxon>
        <taxon>Vibrio</taxon>
    </lineage>
</organism>
<keyword evidence="2" id="KW-1185">Reference proteome</keyword>
<dbReference type="RefSeq" id="WP_261894335.1">
    <property type="nucleotide sequence ID" value="NZ_AP024895.1"/>
</dbReference>
<evidence type="ECO:0000313" key="2">
    <source>
        <dbReference type="Proteomes" id="UP001304071"/>
    </source>
</evidence>
<evidence type="ECO:0008006" key="3">
    <source>
        <dbReference type="Google" id="ProtNLM"/>
    </source>
</evidence>
<dbReference type="SUPFAM" id="SSF53756">
    <property type="entry name" value="UDP-Glycosyltransferase/glycogen phosphorylase"/>
    <property type="match status" value="1"/>
</dbReference>
<proteinExistence type="predicted"/>
<reference evidence="1 2" key="1">
    <citation type="submission" date="2023-11" db="EMBL/GenBank/DDBJ databases">
        <title>Plant-associative lifestyle of Vibrio porteresiae and its evolutionary dynamics.</title>
        <authorList>
            <person name="Rameshkumar N."/>
            <person name="Kirti K."/>
        </authorList>
    </citation>
    <scope>NUCLEOTIDE SEQUENCE [LARGE SCALE GENOMIC DNA]</scope>
    <source>
        <strain evidence="1 2">MSSRF30</strain>
    </source>
</reference>
<dbReference type="Proteomes" id="UP001304071">
    <property type="component" value="Chromosome 1"/>
</dbReference>